<protein>
    <submittedName>
        <fullName evidence="2">DUF664 domain-containing protein</fullName>
    </submittedName>
</protein>
<sequence>MLSIELVTDAFGRVNAAVHSVLRDAGSEFLTFRPDPEANTVAWLIWHLTRVQDDHLAELRGGEQVWTGEGWAERFALPFDPAATGYGQSPDEVAAVRPGSALLAGYHDAVHARTLAYLGTLAEADFARIVDTRWTPPVTLGVRLVSVIADDLQHVGQAAYVRGMAERAGR</sequence>
<accession>A0A4R8WA03</accession>
<dbReference type="EMBL" id="SOFM01000035">
    <property type="protein sequence ID" value="TFC02501.1"/>
    <property type="molecule type" value="Genomic_DNA"/>
</dbReference>
<feature type="domain" description="DinB-like" evidence="1">
    <location>
        <begin position="12"/>
        <end position="158"/>
    </location>
</feature>
<dbReference type="AlphaFoldDB" id="A0A4R8WA03"/>
<evidence type="ECO:0000313" key="2">
    <source>
        <dbReference type="EMBL" id="TFC02501.1"/>
    </source>
</evidence>
<evidence type="ECO:0000259" key="1">
    <source>
        <dbReference type="Pfam" id="PF12867"/>
    </source>
</evidence>
<dbReference type="Gene3D" id="1.20.120.450">
    <property type="entry name" value="dinb family like domain"/>
    <property type="match status" value="1"/>
</dbReference>
<reference evidence="2 3" key="1">
    <citation type="submission" date="2019-03" db="EMBL/GenBank/DDBJ databases">
        <title>Genomics of glacier-inhabiting Cryobacterium strains.</title>
        <authorList>
            <person name="Liu Q."/>
            <person name="Xin Y.-H."/>
        </authorList>
    </citation>
    <scope>NUCLEOTIDE SEQUENCE [LARGE SCALE GENOMIC DNA]</scope>
    <source>
        <strain evidence="2 3">RHLT2-21</strain>
    </source>
</reference>
<gene>
    <name evidence="2" type="ORF">E3O32_11555</name>
</gene>
<dbReference type="InterPro" id="IPR024775">
    <property type="entry name" value="DinB-like"/>
</dbReference>
<dbReference type="RefSeq" id="WP_134509643.1">
    <property type="nucleotide sequence ID" value="NZ_SOFM01000035.1"/>
</dbReference>
<keyword evidence="3" id="KW-1185">Reference proteome</keyword>
<evidence type="ECO:0000313" key="3">
    <source>
        <dbReference type="Proteomes" id="UP000297643"/>
    </source>
</evidence>
<dbReference type="Pfam" id="PF12867">
    <property type="entry name" value="DinB_2"/>
    <property type="match status" value="1"/>
</dbReference>
<name>A0A4R8WA03_9MICO</name>
<comment type="caution">
    <text evidence="2">The sequence shown here is derived from an EMBL/GenBank/DDBJ whole genome shotgun (WGS) entry which is preliminary data.</text>
</comment>
<dbReference type="SUPFAM" id="SSF109854">
    <property type="entry name" value="DinB/YfiT-like putative metalloenzymes"/>
    <property type="match status" value="1"/>
</dbReference>
<dbReference type="Proteomes" id="UP000297643">
    <property type="component" value="Unassembled WGS sequence"/>
</dbReference>
<organism evidence="2 3">
    <name type="scientific">Cryobacterium mannosilyticum</name>
    <dbReference type="NCBI Taxonomy" id="1259190"/>
    <lineage>
        <taxon>Bacteria</taxon>
        <taxon>Bacillati</taxon>
        <taxon>Actinomycetota</taxon>
        <taxon>Actinomycetes</taxon>
        <taxon>Micrococcales</taxon>
        <taxon>Microbacteriaceae</taxon>
        <taxon>Cryobacterium</taxon>
    </lineage>
</organism>
<dbReference type="InterPro" id="IPR034660">
    <property type="entry name" value="DinB/YfiT-like"/>
</dbReference>
<dbReference type="NCBIfam" id="NF047843">
    <property type="entry name" value="MST_Rv0443"/>
    <property type="match status" value="1"/>
</dbReference>
<proteinExistence type="predicted"/>